<dbReference type="KEGG" id="saci:Sinac_4453"/>
<feature type="chain" id="PRO_5003940799" description="Protein tyrosine/serine phosphatase" evidence="1">
    <location>
        <begin position="23"/>
        <end position="313"/>
    </location>
</feature>
<name>L0DHA6_SINAD</name>
<evidence type="ECO:0000313" key="2">
    <source>
        <dbReference type="EMBL" id="AGA28642.1"/>
    </source>
</evidence>
<organism evidence="2 3">
    <name type="scientific">Singulisphaera acidiphila (strain ATCC BAA-1392 / DSM 18658 / VKM B-2454 / MOB10)</name>
    <dbReference type="NCBI Taxonomy" id="886293"/>
    <lineage>
        <taxon>Bacteria</taxon>
        <taxon>Pseudomonadati</taxon>
        <taxon>Planctomycetota</taxon>
        <taxon>Planctomycetia</taxon>
        <taxon>Isosphaerales</taxon>
        <taxon>Isosphaeraceae</taxon>
        <taxon>Singulisphaera</taxon>
    </lineage>
</organism>
<reference evidence="2 3" key="1">
    <citation type="submission" date="2012-02" db="EMBL/GenBank/DDBJ databases">
        <title>Complete sequence of chromosome of Singulisphaera acidiphila DSM 18658.</title>
        <authorList>
            <consortium name="US DOE Joint Genome Institute (JGI-PGF)"/>
            <person name="Lucas S."/>
            <person name="Copeland A."/>
            <person name="Lapidus A."/>
            <person name="Glavina del Rio T."/>
            <person name="Dalin E."/>
            <person name="Tice H."/>
            <person name="Bruce D."/>
            <person name="Goodwin L."/>
            <person name="Pitluck S."/>
            <person name="Peters L."/>
            <person name="Ovchinnikova G."/>
            <person name="Chertkov O."/>
            <person name="Kyrpides N."/>
            <person name="Mavromatis K."/>
            <person name="Ivanova N."/>
            <person name="Brettin T."/>
            <person name="Detter J.C."/>
            <person name="Han C."/>
            <person name="Larimer F."/>
            <person name="Land M."/>
            <person name="Hauser L."/>
            <person name="Markowitz V."/>
            <person name="Cheng J.-F."/>
            <person name="Hugenholtz P."/>
            <person name="Woyke T."/>
            <person name="Wu D."/>
            <person name="Tindall B."/>
            <person name="Pomrenke H."/>
            <person name="Brambilla E."/>
            <person name="Klenk H.-P."/>
            <person name="Eisen J.A."/>
        </authorList>
    </citation>
    <scope>NUCLEOTIDE SEQUENCE [LARGE SCALE GENOMIC DNA]</scope>
    <source>
        <strain evidence="3">ATCC BAA-1392 / DSM 18658 / VKM B-2454 / MOB10</strain>
    </source>
</reference>
<protein>
    <recommendedName>
        <fullName evidence="4">Protein tyrosine/serine phosphatase</fullName>
    </recommendedName>
</protein>
<dbReference type="GO" id="GO:0022900">
    <property type="term" value="P:electron transport chain"/>
    <property type="evidence" value="ECO:0007669"/>
    <property type="project" value="InterPro"/>
</dbReference>
<dbReference type="SUPFAM" id="SSF52799">
    <property type="entry name" value="(Phosphotyrosine protein) phosphatases II"/>
    <property type="match status" value="1"/>
</dbReference>
<gene>
    <name evidence="2" type="ordered locus">Sinac_4453</name>
</gene>
<dbReference type="GO" id="GO:0020037">
    <property type="term" value="F:heme binding"/>
    <property type="evidence" value="ECO:0007669"/>
    <property type="project" value="InterPro"/>
</dbReference>
<dbReference type="InterPro" id="IPR010980">
    <property type="entry name" value="Cyt_c/b562"/>
</dbReference>
<dbReference type="GO" id="GO:0009055">
    <property type="term" value="F:electron transfer activity"/>
    <property type="evidence" value="ECO:0007669"/>
    <property type="project" value="InterPro"/>
</dbReference>
<keyword evidence="3" id="KW-1185">Reference proteome</keyword>
<dbReference type="HOGENOM" id="CLU_888256_0_0_0"/>
<dbReference type="InterPro" id="IPR029021">
    <property type="entry name" value="Prot-tyrosine_phosphatase-like"/>
</dbReference>
<evidence type="ECO:0000256" key="1">
    <source>
        <dbReference type="SAM" id="SignalP"/>
    </source>
</evidence>
<evidence type="ECO:0008006" key="4">
    <source>
        <dbReference type="Google" id="ProtNLM"/>
    </source>
</evidence>
<dbReference type="OrthoDB" id="251220at2"/>
<sequence length="313" mass="33949">MTRGKGCGYALLAILLVGPGAASPPLAQRVDGPGIENLFRLGPGLYSGAQPEGQPGFETLKRLGVKTILSVDGARPDVEQARRLGLRYVHLPVGYDGMTREQVVRLVQAARSLPGPLFIHCHHGKHRGPTAAAVCAMATEAWDQGQAQAWLEQAGTDPKYKGLYATTNQFIMPSSLELKQVGRAPLPEQAEVPGLVEAMVQIDASWDRLTAAQKSGFRSPPGRPEPDQAHEATLLAEHFREAARHDETKARGKEFTRLMSDANQDAALLEAAIQRVQTTATPANTQEAAAALTQLRRRCSECHARFRDQRSGR</sequence>
<keyword evidence="1" id="KW-0732">Signal</keyword>
<dbReference type="Proteomes" id="UP000010798">
    <property type="component" value="Chromosome"/>
</dbReference>
<dbReference type="RefSeq" id="WP_015247758.1">
    <property type="nucleotide sequence ID" value="NC_019892.1"/>
</dbReference>
<dbReference type="Gene3D" id="3.90.190.10">
    <property type="entry name" value="Protein tyrosine phosphatase superfamily"/>
    <property type="match status" value="1"/>
</dbReference>
<dbReference type="SUPFAM" id="SSF47175">
    <property type="entry name" value="Cytochromes"/>
    <property type="match status" value="1"/>
</dbReference>
<dbReference type="EMBL" id="CP003364">
    <property type="protein sequence ID" value="AGA28642.1"/>
    <property type="molecule type" value="Genomic_DNA"/>
</dbReference>
<dbReference type="STRING" id="886293.Sinac_4453"/>
<dbReference type="Gene3D" id="1.20.120.10">
    <property type="entry name" value="Cytochrome c/b562"/>
    <property type="match status" value="1"/>
</dbReference>
<dbReference type="AlphaFoldDB" id="L0DHA6"/>
<evidence type="ECO:0000313" key="3">
    <source>
        <dbReference type="Proteomes" id="UP000010798"/>
    </source>
</evidence>
<dbReference type="GO" id="GO:0005506">
    <property type="term" value="F:iron ion binding"/>
    <property type="evidence" value="ECO:0007669"/>
    <property type="project" value="InterPro"/>
</dbReference>
<feature type="signal peptide" evidence="1">
    <location>
        <begin position="1"/>
        <end position="22"/>
    </location>
</feature>
<accession>L0DHA6</accession>
<proteinExistence type="predicted"/>
<dbReference type="eggNOG" id="COG2365">
    <property type="taxonomic scope" value="Bacteria"/>
</dbReference>